<proteinExistence type="predicted"/>
<accession>A0A0B0PB41</accession>
<reference evidence="2" key="1">
    <citation type="submission" date="2014-09" db="EMBL/GenBank/DDBJ databases">
        <authorList>
            <person name="Mudge J."/>
            <person name="Ramaraj T."/>
            <person name="Lindquist I.E."/>
            <person name="Bharti A.K."/>
            <person name="Sundararajan A."/>
            <person name="Cameron C.T."/>
            <person name="Woodward J.E."/>
            <person name="May G.D."/>
            <person name="Brubaker C."/>
            <person name="Broadhvest J."/>
            <person name="Wilkins T.A."/>
        </authorList>
    </citation>
    <scope>NUCLEOTIDE SEQUENCE</scope>
    <source>
        <strain evidence="2">cv. AKA8401</strain>
    </source>
</reference>
<gene>
    <name evidence="1" type="ORF">F383_01812</name>
</gene>
<dbReference type="EMBL" id="KN420363">
    <property type="protein sequence ID" value="KHG22022.1"/>
    <property type="molecule type" value="Genomic_DNA"/>
</dbReference>
<evidence type="ECO:0000313" key="2">
    <source>
        <dbReference type="Proteomes" id="UP000032142"/>
    </source>
</evidence>
<evidence type="ECO:0000313" key="1">
    <source>
        <dbReference type="EMBL" id="KHG22022.1"/>
    </source>
</evidence>
<dbReference type="AlphaFoldDB" id="A0A0B0PB41"/>
<name>A0A0B0PB41_GOSAR</name>
<sequence length="32" mass="3698">MISPYLLSEQLERFDCSLVSDKSELYITLSNC</sequence>
<keyword evidence="2" id="KW-1185">Reference proteome</keyword>
<organism evidence="1 2">
    <name type="scientific">Gossypium arboreum</name>
    <name type="common">Tree cotton</name>
    <name type="synonym">Gossypium nanking</name>
    <dbReference type="NCBI Taxonomy" id="29729"/>
    <lineage>
        <taxon>Eukaryota</taxon>
        <taxon>Viridiplantae</taxon>
        <taxon>Streptophyta</taxon>
        <taxon>Embryophyta</taxon>
        <taxon>Tracheophyta</taxon>
        <taxon>Spermatophyta</taxon>
        <taxon>Magnoliopsida</taxon>
        <taxon>eudicotyledons</taxon>
        <taxon>Gunneridae</taxon>
        <taxon>Pentapetalae</taxon>
        <taxon>rosids</taxon>
        <taxon>malvids</taxon>
        <taxon>Malvales</taxon>
        <taxon>Malvaceae</taxon>
        <taxon>Malvoideae</taxon>
        <taxon>Gossypium</taxon>
    </lineage>
</organism>
<protein>
    <submittedName>
        <fullName evidence="1">Uncharacterized protein</fullName>
    </submittedName>
</protein>
<dbReference type="Proteomes" id="UP000032142">
    <property type="component" value="Unassembled WGS sequence"/>
</dbReference>